<proteinExistence type="predicted"/>
<dbReference type="InterPro" id="IPR025827">
    <property type="entry name" value="Zn_ribbon_recom_dom"/>
</dbReference>
<dbReference type="Pfam" id="PF13408">
    <property type="entry name" value="Zn_ribbon_recom"/>
    <property type="match status" value="1"/>
</dbReference>
<dbReference type="Proteomes" id="UP000823521">
    <property type="component" value="Unassembled WGS sequence"/>
</dbReference>
<accession>A0ABS3VWA7</accession>
<comment type="caution">
    <text evidence="3">The sequence shown here is derived from an EMBL/GenBank/DDBJ whole genome shotgun (WGS) entry which is preliminary data.</text>
</comment>
<evidence type="ECO:0000259" key="2">
    <source>
        <dbReference type="Pfam" id="PF13408"/>
    </source>
</evidence>
<feature type="domain" description="Recombinase zinc beta ribbon" evidence="2">
    <location>
        <begin position="25"/>
        <end position="77"/>
    </location>
</feature>
<gene>
    <name evidence="3" type="ORF">GSF22_22880</name>
</gene>
<keyword evidence="4" id="KW-1185">Reference proteome</keyword>
<evidence type="ECO:0000313" key="4">
    <source>
        <dbReference type="Proteomes" id="UP000823521"/>
    </source>
</evidence>
<organism evidence="3 4">
    <name type="scientific">Micromonospora echinofusca</name>
    <dbReference type="NCBI Taxonomy" id="47858"/>
    <lineage>
        <taxon>Bacteria</taxon>
        <taxon>Bacillati</taxon>
        <taxon>Actinomycetota</taxon>
        <taxon>Actinomycetes</taxon>
        <taxon>Micromonosporales</taxon>
        <taxon>Micromonosporaceae</taxon>
        <taxon>Micromonospora</taxon>
    </lineage>
</organism>
<sequence>MRRGTDSSTTPGSWWDSPGLPTPYLLWGLIWCGCGMPMVPLDRPTGAVGVGRYYRCDGGCGRRPVPAVGVETEVVRTVADTVLRGLPRYAPLAWRTRRVARPHADPDRRRDLVRRWLHRIVADAGRPLQLHWHRPERTGPGRDGGTGRP</sequence>
<dbReference type="EMBL" id="WVUH01000233">
    <property type="protein sequence ID" value="MBO4208831.1"/>
    <property type="molecule type" value="Genomic_DNA"/>
</dbReference>
<evidence type="ECO:0000256" key="1">
    <source>
        <dbReference type="SAM" id="MobiDB-lite"/>
    </source>
</evidence>
<dbReference type="PROSITE" id="PS51257">
    <property type="entry name" value="PROKAR_LIPOPROTEIN"/>
    <property type="match status" value="1"/>
</dbReference>
<protein>
    <recommendedName>
        <fullName evidence="2">Recombinase zinc beta ribbon domain-containing protein</fullName>
    </recommendedName>
</protein>
<reference evidence="3 4" key="1">
    <citation type="submission" date="2019-12" db="EMBL/GenBank/DDBJ databases">
        <title>Whole genome sequencing of endophytic Actinobacterium Micromonospora sp. MPMI6T.</title>
        <authorList>
            <person name="Evv R."/>
            <person name="Podile A.R."/>
        </authorList>
    </citation>
    <scope>NUCLEOTIDE SEQUENCE [LARGE SCALE GENOMIC DNA]</scope>
    <source>
        <strain evidence="3 4">MPMI6</strain>
    </source>
</reference>
<evidence type="ECO:0000313" key="3">
    <source>
        <dbReference type="EMBL" id="MBO4208831.1"/>
    </source>
</evidence>
<feature type="region of interest" description="Disordered" evidence="1">
    <location>
        <begin position="130"/>
        <end position="149"/>
    </location>
</feature>
<dbReference type="RefSeq" id="WP_208815809.1">
    <property type="nucleotide sequence ID" value="NZ_WVUH01000233.1"/>
</dbReference>
<name>A0ABS3VWA7_MICEH</name>